<dbReference type="InterPro" id="IPR052704">
    <property type="entry name" value="ECF_Sigma-70_Domain"/>
</dbReference>
<dbReference type="InterPro" id="IPR007627">
    <property type="entry name" value="RNA_pol_sigma70_r2"/>
</dbReference>
<evidence type="ECO:0000256" key="2">
    <source>
        <dbReference type="SAM" id="MobiDB-lite"/>
    </source>
</evidence>
<accession>A0A1G6P6P2</accession>
<dbReference type="Gene3D" id="3.10.450.50">
    <property type="match status" value="1"/>
</dbReference>
<dbReference type="GO" id="GO:0003677">
    <property type="term" value="F:DNA binding"/>
    <property type="evidence" value="ECO:0007669"/>
    <property type="project" value="InterPro"/>
</dbReference>
<dbReference type="Gene3D" id="1.10.10.10">
    <property type="entry name" value="Winged helix-like DNA-binding domain superfamily/Winged helix DNA-binding domain"/>
    <property type="match status" value="1"/>
</dbReference>
<dbReference type="GO" id="GO:0006352">
    <property type="term" value="P:DNA-templated transcription initiation"/>
    <property type="evidence" value="ECO:0007669"/>
    <property type="project" value="InterPro"/>
</dbReference>
<evidence type="ECO:0000313" key="5">
    <source>
        <dbReference type="EMBL" id="SDC75166.1"/>
    </source>
</evidence>
<keyword evidence="6" id="KW-1185">Reference proteome</keyword>
<evidence type="ECO:0000259" key="4">
    <source>
        <dbReference type="Pfam" id="PF08281"/>
    </source>
</evidence>
<dbReference type="PANTHER" id="PTHR30173:SF36">
    <property type="entry name" value="ECF RNA POLYMERASE SIGMA FACTOR SIGJ"/>
    <property type="match status" value="1"/>
</dbReference>
<dbReference type="InterPro" id="IPR013324">
    <property type="entry name" value="RNA_pol_sigma_r3/r4-like"/>
</dbReference>
<feature type="domain" description="RNA polymerase sigma factor 70 region 4 type 2" evidence="4">
    <location>
        <begin position="117"/>
        <end position="168"/>
    </location>
</feature>
<protein>
    <submittedName>
        <fullName evidence="5">RNA polymerase sigma-70 factor, ECF subfamily</fullName>
    </submittedName>
</protein>
<gene>
    <name evidence="5" type="ORF">SAMN04487779_1002268</name>
</gene>
<dbReference type="SUPFAM" id="SSF88946">
    <property type="entry name" value="Sigma2 domain of RNA polymerase sigma factors"/>
    <property type="match status" value="1"/>
</dbReference>
<dbReference type="NCBIfam" id="TIGR02937">
    <property type="entry name" value="sigma70-ECF"/>
    <property type="match status" value="1"/>
</dbReference>
<dbReference type="RefSeq" id="WP_090662057.1">
    <property type="nucleotide sequence ID" value="NZ_FMZX01000002.1"/>
</dbReference>
<dbReference type="Pfam" id="PF04542">
    <property type="entry name" value="Sigma70_r2"/>
    <property type="match status" value="1"/>
</dbReference>
<dbReference type="InterPro" id="IPR013325">
    <property type="entry name" value="RNA_pol_sigma_r2"/>
</dbReference>
<dbReference type="InterPro" id="IPR036388">
    <property type="entry name" value="WH-like_DNA-bd_sf"/>
</dbReference>
<comment type="subunit">
    <text evidence="1">Interacts transiently with the RNA polymerase catalytic core formed by RpoA, RpoB, RpoC and RpoZ (2 alpha, 1 beta, 1 beta' and 1 omega subunit) to form the RNA polymerase holoenzyme that can initiate transcription.</text>
</comment>
<dbReference type="Pfam" id="PF08281">
    <property type="entry name" value="Sigma70_r4_2"/>
    <property type="match status" value="1"/>
</dbReference>
<dbReference type="SUPFAM" id="SSF54427">
    <property type="entry name" value="NTF2-like"/>
    <property type="match status" value="1"/>
</dbReference>
<dbReference type="Proteomes" id="UP000198925">
    <property type="component" value="Unassembled WGS sequence"/>
</dbReference>
<sequence length="347" mass="37664">MQQVAAPAGLDPFLEQRPRLLALAYRMLGMTGEAEEAVQDAWLRWQGAERAVIADPAAWLVTVTTRLCLDRLRQADTARRRYVGPWLPEPWLESVPAPAAGTAPDRRLNRAADLSVAFLLMLERLSAPERAALVLRDAFDADYAAIAEALGRTEAACRQILHRARARLQEAGPSRQPASSAEHQRLLGAFLAAARSGDPARLMRLLAEDARCLTDGGGKVRAALNPIVRRDKVARFVAGVMRHLPDGLRFRPITANGQPGLAILLGGEAWGLLSLEVADGRIQTVYMLRNPDKLAGIMPGPVTSGGGDPSWRQRVAKPPAQPKGRTDEPETESRRSAPNPLQGPDHA</sequence>
<dbReference type="InterPro" id="IPR014284">
    <property type="entry name" value="RNA_pol_sigma-70_dom"/>
</dbReference>
<dbReference type="STRING" id="938405.SAMN02927895_01986"/>
<dbReference type="SUPFAM" id="SSF88659">
    <property type="entry name" value="Sigma3 and sigma4 domains of RNA polymerase sigma factors"/>
    <property type="match status" value="1"/>
</dbReference>
<dbReference type="PANTHER" id="PTHR30173">
    <property type="entry name" value="SIGMA 19 FACTOR"/>
    <property type="match status" value="1"/>
</dbReference>
<dbReference type="GO" id="GO:0016987">
    <property type="term" value="F:sigma factor activity"/>
    <property type="evidence" value="ECO:0007669"/>
    <property type="project" value="InterPro"/>
</dbReference>
<dbReference type="InterPro" id="IPR032710">
    <property type="entry name" value="NTF2-like_dom_sf"/>
</dbReference>
<feature type="domain" description="RNA polymerase sigma-70 region 2" evidence="3">
    <location>
        <begin position="17"/>
        <end position="76"/>
    </location>
</feature>
<feature type="region of interest" description="Disordered" evidence="2">
    <location>
        <begin position="296"/>
        <end position="347"/>
    </location>
</feature>
<feature type="compositionally biased region" description="Basic and acidic residues" evidence="2">
    <location>
        <begin position="324"/>
        <end position="335"/>
    </location>
</feature>
<evidence type="ECO:0000313" key="6">
    <source>
        <dbReference type="Proteomes" id="UP000198925"/>
    </source>
</evidence>
<dbReference type="NCBIfam" id="NF007214">
    <property type="entry name" value="PRK09636.1"/>
    <property type="match status" value="1"/>
</dbReference>
<evidence type="ECO:0000256" key="1">
    <source>
        <dbReference type="ARBA" id="ARBA00011344"/>
    </source>
</evidence>
<organism evidence="5 6">
    <name type="scientific">Belnapia rosea</name>
    <dbReference type="NCBI Taxonomy" id="938405"/>
    <lineage>
        <taxon>Bacteria</taxon>
        <taxon>Pseudomonadati</taxon>
        <taxon>Pseudomonadota</taxon>
        <taxon>Alphaproteobacteria</taxon>
        <taxon>Acetobacterales</taxon>
        <taxon>Roseomonadaceae</taxon>
        <taxon>Belnapia</taxon>
    </lineage>
</organism>
<name>A0A1G6P6P2_9PROT</name>
<dbReference type="InterPro" id="IPR013249">
    <property type="entry name" value="RNA_pol_sigma70_r4_t2"/>
</dbReference>
<dbReference type="AlphaFoldDB" id="A0A1G6P6P2"/>
<evidence type="ECO:0000259" key="3">
    <source>
        <dbReference type="Pfam" id="PF04542"/>
    </source>
</evidence>
<dbReference type="Gene3D" id="1.10.1740.10">
    <property type="match status" value="1"/>
</dbReference>
<dbReference type="EMBL" id="FMZX01000002">
    <property type="protein sequence ID" value="SDC75166.1"/>
    <property type="molecule type" value="Genomic_DNA"/>
</dbReference>
<proteinExistence type="predicted"/>
<reference evidence="5 6" key="1">
    <citation type="submission" date="2016-10" db="EMBL/GenBank/DDBJ databases">
        <authorList>
            <person name="de Groot N.N."/>
        </authorList>
    </citation>
    <scope>NUCLEOTIDE SEQUENCE [LARGE SCALE GENOMIC DNA]</scope>
    <source>
        <strain evidence="5 6">CPCC 100156</strain>
    </source>
</reference>